<evidence type="ECO:0000259" key="6">
    <source>
        <dbReference type="Pfam" id="PF00850"/>
    </source>
</evidence>
<dbReference type="Proteomes" id="UP000778970">
    <property type="component" value="Unassembled WGS sequence"/>
</dbReference>
<protein>
    <recommendedName>
        <fullName evidence="3">Acetoin utilization protein AcuC</fullName>
    </recommendedName>
</protein>
<dbReference type="SUPFAM" id="SSF52768">
    <property type="entry name" value="Arginase/deacetylase"/>
    <property type="match status" value="1"/>
</dbReference>
<comment type="pathway">
    <text evidence="1">Ketone degradation; acetoin degradation.</text>
</comment>
<evidence type="ECO:0000313" key="7">
    <source>
        <dbReference type="EMBL" id="MBK1698015.1"/>
    </source>
</evidence>
<name>A0A934QK48_9PROT</name>
<reference evidence="7" key="1">
    <citation type="submission" date="2017-08" db="EMBL/GenBank/DDBJ databases">
        <authorList>
            <person name="Imhoff J.F."/>
            <person name="Rahn T."/>
            <person name="Kuenzel S."/>
            <person name="Neulinger S.C."/>
        </authorList>
    </citation>
    <scope>NUCLEOTIDE SEQUENCE</scope>
    <source>
        <strain evidence="7">DSM 9154</strain>
    </source>
</reference>
<organism evidence="7 8">
    <name type="scientific">Rhodovibrio salinarum</name>
    <dbReference type="NCBI Taxonomy" id="1087"/>
    <lineage>
        <taxon>Bacteria</taxon>
        <taxon>Pseudomonadati</taxon>
        <taxon>Pseudomonadota</taxon>
        <taxon>Alphaproteobacteria</taxon>
        <taxon>Rhodospirillales</taxon>
        <taxon>Rhodovibrionaceae</taxon>
        <taxon>Rhodovibrio</taxon>
    </lineage>
</organism>
<dbReference type="InterPro" id="IPR023696">
    <property type="entry name" value="Ureohydrolase_dom_sf"/>
</dbReference>
<dbReference type="InterPro" id="IPR000286">
    <property type="entry name" value="HDACs"/>
</dbReference>
<dbReference type="PRINTS" id="PR01270">
    <property type="entry name" value="HDASUPER"/>
</dbReference>
<dbReference type="CDD" id="cd09994">
    <property type="entry name" value="HDAC_AcuC_like"/>
    <property type="match status" value="1"/>
</dbReference>
<sequence length="405" mass="43659">MCAMHDAPLPQPAAQMSSGQEACTPQFIGSEIYRHSSYGTKHPLSIPRVSTCIDLCRAMGWLPENVYHDSPLATHQQLARFHDPAYIAAVQAAERTQHTSAEVRARHDLGARGNPIFPEMFRRPATAAGGSILAARMLLDRPGKVHSPAGGTHHGQRDRASGFCYFNDPVLALLTLLDSGLSRVLYLDTDAHHADGVQDALHGDPRVLMISVHEDGRWPMATAADGTVKGSARDIAGGAARNIPVPPDFNDDEMAYVLEAAVLPLIDAFEPEAIVIQGGSDACADDPLSRLGLSNTALWRVVRSVMDLAPRTLMLGGGGYNPWSVGRTWAGFWAVLNGFEIPARVTPEAERVLRGLSWRHSRGRNPPESWFTALADPPRRGPLRPAVREAVAAALAASPVHDTAC</sequence>
<dbReference type="InterPro" id="IPR023801">
    <property type="entry name" value="His_deacetylse_dom"/>
</dbReference>
<comment type="caution">
    <text evidence="7">The sequence shown here is derived from an EMBL/GenBank/DDBJ whole genome shotgun (WGS) entry which is preliminary data.</text>
</comment>
<dbReference type="GO" id="GO:0040029">
    <property type="term" value="P:epigenetic regulation of gene expression"/>
    <property type="evidence" value="ECO:0007669"/>
    <property type="project" value="TreeGrafter"/>
</dbReference>
<gene>
    <name evidence="7" type="ORF">CKO21_12270</name>
</gene>
<dbReference type="EMBL" id="NRRE01000026">
    <property type="protein sequence ID" value="MBK1698015.1"/>
    <property type="molecule type" value="Genomic_DNA"/>
</dbReference>
<feature type="domain" description="Histone deacetylase" evidence="6">
    <location>
        <begin position="42"/>
        <end position="335"/>
    </location>
</feature>
<dbReference type="GO" id="GO:0004407">
    <property type="term" value="F:histone deacetylase activity"/>
    <property type="evidence" value="ECO:0007669"/>
    <property type="project" value="TreeGrafter"/>
</dbReference>
<dbReference type="InterPro" id="IPR037138">
    <property type="entry name" value="His_deacetylse_dom_sf"/>
</dbReference>
<feature type="region of interest" description="Disordered" evidence="5">
    <location>
        <begin position="1"/>
        <end position="20"/>
    </location>
</feature>
<dbReference type="PANTHER" id="PTHR10625:SF10">
    <property type="entry name" value="HISTONE DEACETYLASE HDAC1"/>
    <property type="match status" value="1"/>
</dbReference>
<dbReference type="InterPro" id="IPR003085">
    <property type="entry name" value="AcuC"/>
</dbReference>
<comment type="similarity">
    <text evidence="2">Belongs to the histone deacetylase family.</text>
</comment>
<evidence type="ECO:0000313" key="8">
    <source>
        <dbReference type="Proteomes" id="UP000778970"/>
    </source>
</evidence>
<dbReference type="GO" id="GO:0045150">
    <property type="term" value="P:acetoin catabolic process"/>
    <property type="evidence" value="ECO:0007669"/>
    <property type="project" value="UniProtKB-KW"/>
</dbReference>
<evidence type="ECO:0000256" key="3">
    <source>
        <dbReference type="ARBA" id="ARBA00020218"/>
    </source>
</evidence>
<keyword evidence="4" id="KW-0006">Acetoin catabolism</keyword>
<proteinExistence type="inferred from homology"/>
<evidence type="ECO:0000256" key="4">
    <source>
        <dbReference type="ARBA" id="ARBA00022627"/>
    </source>
</evidence>
<evidence type="ECO:0000256" key="2">
    <source>
        <dbReference type="ARBA" id="ARBA00005947"/>
    </source>
</evidence>
<dbReference type="PANTHER" id="PTHR10625">
    <property type="entry name" value="HISTONE DEACETYLASE HDAC1-RELATED"/>
    <property type="match status" value="1"/>
</dbReference>
<dbReference type="Pfam" id="PF00850">
    <property type="entry name" value="Hist_deacetyl"/>
    <property type="match status" value="1"/>
</dbReference>
<reference evidence="7" key="2">
    <citation type="journal article" date="2020" name="Microorganisms">
        <title>Osmotic Adaptation and Compatible Solute Biosynthesis of Phototrophic Bacteria as Revealed from Genome Analyses.</title>
        <authorList>
            <person name="Imhoff J.F."/>
            <person name="Rahn T."/>
            <person name="Kunzel S."/>
            <person name="Keller A."/>
            <person name="Neulinger S.C."/>
        </authorList>
    </citation>
    <scope>NUCLEOTIDE SEQUENCE</scope>
    <source>
        <strain evidence="7">DSM 9154</strain>
    </source>
</reference>
<evidence type="ECO:0000256" key="1">
    <source>
        <dbReference type="ARBA" id="ARBA00005101"/>
    </source>
</evidence>
<keyword evidence="8" id="KW-1185">Reference proteome</keyword>
<dbReference type="AlphaFoldDB" id="A0A934QK48"/>
<dbReference type="Gene3D" id="3.40.800.20">
    <property type="entry name" value="Histone deacetylase domain"/>
    <property type="match status" value="1"/>
</dbReference>
<evidence type="ECO:0000256" key="5">
    <source>
        <dbReference type="SAM" id="MobiDB-lite"/>
    </source>
</evidence>
<accession>A0A934QK48</accession>